<dbReference type="SUPFAM" id="SSF103088">
    <property type="entry name" value="OmpA-like"/>
    <property type="match status" value="1"/>
</dbReference>
<evidence type="ECO:0000259" key="4">
    <source>
        <dbReference type="PROSITE" id="PS51123"/>
    </source>
</evidence>
<comment type="caution">
    <text evidence="5">The sequence shown here is derived from an EMBL/GenBank/DDBJ whole genome shotgun (WGS) entry which is preliminary data.</text>
</comment>
<feature type="region of interest" description="Disordered" evidence="2">
    <location>
        <begin position="539"/>
        <end position="563"/>
    </location>
</feature>
<dbReference type="InterPro" id="IPR028974">
    <property type="entry name" value="TSP_type-3_rpt"/>
</dbReference>
<keyword evidence="1" id="KW-0472">Membrane</keyword>
<dbReference type="InterPro" id="IPR036737">
    <property type="entry name" value="OmpA-like_sf"/>
</dbReference>
<protein>
    <recommendedName>
        <fullName evidence="4">OmpA-like domain-containing protein</fullName>
    </recommendedName>
</protein>
<dbReference type="AlphaFoldDB" id="A0A1V9FUX0"/>
<feature type="domain" description="OmpA-like" evidence="4">
    <location>
        <begin position="443"/>
        <end position="563"/>
    </location>
</feature>
<feature type="chain" id="PRO_5012845295" description="OmpA-like domain-containing protein" evidence="3">
    <location>
        <begin position="24"/>
        <end position="563"/>
    </location>
</feature>
<gene>
    <name evidence="5" type="ORF">A3860_29720</name>
</gene>
<evidence type="ECO:0000256" key="3">
    <source>
        <dbReference type="SAM" id="SignalP"/>
    </source>
</evidence>
<dbReference type="InterPro" id="IPR050330">
    <property type="entry name" value="Bact_OuterMem_StrucFunc"/>
</dbReference>
<organism evidence="5 6">
    <name type="scientific">Niastella vici</name>
    <dbReference type="NCBI Taxonomy" id="1703345"/>
    <lineage>
        <taxon>Bacteria</taxon>
        <taxon>Pseudomonadati</taxon>
        <taxon>Bacteroidota</taxon>
        <taxon>Chitinophagia</taxon>
        <taxon>Chitinophagales</taxon>
        <taxon>Chitinophagaceae</taxon>
        <taxon>Niastella</taxon>
    </lineage>
</organism>
<reference evidence="5 6" key="1">
    <citation type="submission" date="2016-03" db="EMBL/GenBank/DDBJ databases">
        <title>Niastella vici sp. nov., isolated from farmland soil.</title>
        <authorList>
            <person name="Chen L."/>
            <person name="Wang D."/>
            <person name="Yang S."/>
            <person name="Wang G."/>
        </authorList>
    </citation>
    <scope>NUCLEOTIDE SEQUENCE [LARGE SCALE GENOMIC DNA]</scope>
    <source>
        <strain evidence="5 6">DJ57</strain>
    </source>
</reference>
<evidence type="ECO:0000256" key="1">
    <source>
        <dbReference type="PROSITE-ProRule" id="PRU00473"/>
    </source>
</evidence>
<dbReference type="STRING" id="1703345.A3860_29720"/>
<accession>A0A1V9FUX0</accession>
<dbReference type="Gene3D" id="3.30.1330.60">
    <property type="entry name" value="OmpA-like domain"/>
    <property type="match status" value="1"/>
</dbReference>
<dbReference type="Gene3D" id="4.10.1080.10">
    <property type="entry name" value="TSP type-3 repeat"/>
    <property type="match status" value="1"/>
</dbReference>
<dbReference type="RefSeq" id="WP_081149793.1">
    <property type="nucleotide sequence ID" value="NZ_LVYD01000052.1"/>
</dbReference>
<dbReference type="PANTHER" id="PTHR30329:SF21">
    <property type="entry name" value="LIPOPROTEIN YIAD-RELATED"/>
    <property type="match status" value="1"/>
</dbReference>
<dbReference type="Proteomes" id="UP000192796">
    <property type="component" value="Unassembled WGS sequence"/>
</dbReference>
<dbReference type="SUPFAM" id="SSF103647">
    <property type="entry name" value="TSP type-3 repeat"/>
    <property type="match status" value="1"/>
</dbReference>
<name>A0A1V9FUX0_9BACT</name>
<dbReference type="EMBL" id="LVYD01000052">
    <property type="protein sequence ID" value="OQP62130.1"/>
    <property type="molecule type" value="Genomic_DNA"/>
</dbReference>
<keyword evidence="6" id="KW-1185">Reference proteome</keyword>
<keyword evidence="3" id="KW-0732">Signal</keyword>
<evidence type="ECO:0000256" key="2">
    <source>
        <dbReference type="SAM" id="MobiDB-lite"/>
    </source>
</evidence>
<dbReference type="GO" id="GO:0016020">
    <property type="term" value="C:membrane"/>
    <property type="evidence" value="ECO:0007669"/>
    <property type="project" value="UniProtKB-UniRule"/>
</dbReference>
<dbReference type="InterPro" id="IPR006665">
    <property type="entry name" value="OmpA-like"/>
</dbReference>
<feature type="region of interest" description="Disordered" evidence="2">
    <location>
        <begin position="359"/>
        <end position="414"/>
    </location>
</feature>
<proteinExistence type="predicted"/>
<feature type="compositionally biased region" description="Basic and acidic residues" evidence="2">
    <location>
        <begin position="389"/>
        <end position="407"/>
    </location>
</feature>
<dbReference type="Pfam" id="PF00691">
    <property type="entry name" value="OmpA"/>
    <property type="match status" value="1"/>
</dbReference>
<dbReference type="CDD" id="cd07185">
    <property type="entry name" value="OmpA_C-like"/>
    <property type="match status" value="1"/>
</dbReference>
<evidence type="ECO:0000313" key="6">
    <source>
        <dbReference type="Proteomes" id="UP000192796"/>
    </source>
</evidence>
<feature type="signal peptide" evidence="3">
    <location>
        <begin position="1"/>
        <end position="23"/>
    </location>
</feature>
<dbReference type="GO" id="GO:0005509">
    <property type="term" value="F:calcium ion binding"/>
    <property type="evidence" value="ECO:0007669"/>
    <property type="project" value="InterPro"/>
</dbReference>
<dbReference type="PROSITE" id="PS51123">
    <property type="entry name" value="OMPA_2"/>
    <property type="match status" value="1"/>
</dbReference>
<sequence length="563" mass="61397">MASKKYVSFLSLSFLLASAASHAQLGGSYDVQDSSVIPSKRLPQHTEFMANNYPYPAKPRNQWEIGLQAGAFTISGDVRNRTPIGGVALHVRKALGYVFSLRGQLGFGTTKGLNFQPSTQWSKNPAWSKTGYAPGTPVFYNYKTNIYDLSLQGVVTLSNIRFHKSKSSFNVYAFAGLGGMIYNTKIDAKKGDGTTYATDFQNIYNKYAATADGFGYKNRKDIKKDLKDALDGKYETEAETDASQPKLFKKPFRFIANVGAGVQFKINKKFSFAVEDKLTIPKTDLLDGQQWQENGVATSVPGSTGAPAQTRDFDTYNFLSVGLNMAIGNKAVEPLWWLNPLDYAYNEVNKPRHMKLPKPVLDDADGDGVTDQFDQEPNTPAGAPVDTHGVSRDTDGDGVPDYKDKELNTPTQCQPVDADGIGKCPPPACCDSLMEIIKKGGIKGECGIGDLPSVTFKPKSITLSNDAKALLASAAQKIKDNPNCKIAVIGYCSSSKSEQQLSWDRVNAVISYLVDKEGINADRFIFKYGETGGDCNTVDLRDGTNEEGPTTVPAPHPNLRRGR</sequence>
<dbReference type="PANTHER" id="PTHR30329">
    <property type="entry name" value="STATOR ELEMENT OF FLAGELLAR MOTOR COMPLEX"/>
    <property type="match status" value="1"/>
</dbReference>
<evidence type="ECO:0000313" key="5">
    <source>
        <dbReference type="EMBL" id="OQP62130.1"/>
    </source>
</evidence>
<dbReference type="OrthoDB" id="1522982at2"/>